<proteinExistence type="predicted"/>
<gene>
    <name evidence="2" type="ORF">IPOD504_LOCUS314</name>
</gene>
<keyword evidence="3" id="KW-1185">Reference proteome</keyword>
<feature type="non-terminal residue" evidence="2">
    <location>
        <position position="1"/>
    </location>
</feature>
<name>A0ABN8HJY9_9NEOP</name>
<evidence type="ECO:0000256" key="1">
    <source>
        <dbReference type="SAM" id="MobiDB-lite"/>
    </source>
</evidence>
<dbReference type="Proteomes" id="UP000837857">
    <property type="component" value="Chromosome 1"/>
</dbReference>
<accession>A0ABN8HJY9</accession>
<dbReference type="EMBL" id="OW152813">
    <property type="protein sequence ID" value="CAH2034847.1"/>
    <property type="molecule type" value="Genomic_DNA"/>
</dbReference>
<protein>
    <submittedName>
        <fullName evidence="2">Uncharacterized protein</fullName>
    </submittedName>
</protein>
<reference evidence="2" key="1">
    <citation type="submission" date="2022-03" db="EMBL/GenBank/DDBJ databases">
        <authorList>
            <person name="Martin H S."/>
        </authorList>
    </citation>
    <scope>NUCLEOTIDE SEQUENCE</scope>
</reference>
<feature type="region of interest" description="Disordered" evidence="1">
    <location>
        <begin position="90"/>
        <end position="144"/>
    </location>
</feature>
<evidence type="ECO:0000313" key="3">
    <source>
        <dbReference type="Proteomes" id="UP000837857"/>
    </source>
</evidence>
<organism evidence="2 3">
    <name type="scientific">Iphiclides podalirius</name>
    <name type="common">scarce swallowtail</name>
    <dbReference type="NCBI Taxonomy" id="110791"/>
    <lineage>
        <taxon>Eukaryota</taxon>
        <taxon>Metazoa</taxon>
        <taxon>Ecdysozoa</taxon>
        <taxon>Arthropoda</taxon>
        <taxon>Hexapoda</taxon>
        <taxon>Insecta</taxon>
        <taxon>Pterygota</taxon>
        <taxon>Neoptera</taxon>
        <taxon>Endopterygota</taxon>
        <taxon>Lepidoptera</taxon>
        <taxon>Glossata</taxon>
        <taxon>Ditrysia</taxon>
        <taxon>Papilionoidea</taxon>
        <taxon>Papilionidae</taxon>
        <taxon>Papilioninae</taxon>
        <taxon>Iphiclides</taxon>
    </lineage>
</organism>
<sequence>MTAVKKVLAMRQLDSMFGSLTLEGEGRHSPIVSSTIEYDPHCDVHGRCSTPYRSSLYLHSRESTPGYFRESVSPSNGLIIRRRDSLGISRSPARELEHPSTFPSILRRDRHSPSHTPPRRDTPSPTLRFSSKRHSMGSFPNLSRCNAVNYNRRDSLSGNSIRDMKRDYVSSTNSLSRKSSIDTKKSSSDSLDNWHITWDTNIRHGSVSSLTHDDRHTTGLSKSACPFDLCRLKWTRNRRLAPFPHD</sequence>
<evidence type="ECO:0000313" key="2">
    <source>
        <dbReference type="EMBL" id="CAH2034847.1"/>
    </source>
</evidence>